<evidence type="ECO:0000256" key="3">
    <source>
        <dbReference type="ARBA" id="ARBA00021356"/>
    </source>
</evidence>
<dbReference type="NCBIfam" id="TIGR02493">
    <property type="entry name" value="PFLA"/>
    <property type="match status" value="1"/>
</dbReference>
<dbReference type="SFLD" id="SFLDS00029">
    <property type="entry name" value="Radical_SAM"/>
    <property type="match status" value="1"/>
</dbReference>
<keyword evidence="13" id="KW-1185">Reference proteome</keyword>
<proteinExistence type="inferred from homology"/>
<comment type="similarity">
    <text evidence="2 10">Belongs to the organic radical-activating enzymes family.</text>
</comment>
<evidence type="ECO:0000256" key="5">
    <source>
        <dbReference type="ARBA" id="ARBA00022691"/>
    </source>
</evidence>
<dbReference type="SFLD" id="SFLDG01066">
    <property type="entry name" value="organic_radical-activating_enz"/>
    <property type="match status" value="1"/>
</dbReference>
<dbReference type="EC" id="1.97.1.4" evidence="10"/>
<keyword evidence="10" id="KW-0963">Cytoplasm</keyword>
<dbReference type="InterPro" id="IPR001989">
    <property type="entry name" value="Radical_activat_CS"/>
</dbReference>
<dbReference type="RefSeq" id="WP_150937305.1">
    <property type="nucleotide sequence ID" value="NZ_VYTZ01000011.1"/>
</dbReference>
<dbReference type="PANTHER" id="PTHR30352:SF5">
    <property type="entry name" value="PYRUVATE FORMATE-LYASE 1-ACTIVATING ENZYME"/>
    <property type="match status" value="1"/>
</dbReference>
<dbReference type="Gene3D" id="3.20.20.70">
    <property type="entry name" value="Aldolase class I"/>
    <property type="match status" value="1"/>
</dbReference>
<keyword evidence="12" id="KW-0456">Lyase</keyword>
<protein>
    <recommendedName>
        <fullName evidence="3 10">Pyruvate formate-lyase-activating enzyme</fullName>
        <ecNumber evidence="10">1.97.1.4</ecNumber>
    </recommendedName>
</protein>
<evidence type="ECO:0000259" key="11">
    <source>
        <dbReference type="PROSITE" id="PS51918"/>
    </source>
</evidence>
<dbReference type="SUPFAM" id="SSF102114">
    <property type="entry name" value="Radical SAM enzymes"/>
    <property type="match status" value="1"/>
</dbReference>
<evidence type="ECO:0000256" key="4">
    <source>
        <dbReference type="ARBA" id="ARBA00022485"/>
    </source>
</evidence>
<dbReference type="CDD" id="cd01335">
    <property type="entry name" value="Radical_SAM"/>
    <property type="match status" value="1"/>
</dbReference>
<comment type="function">
    <text evidence="1 10">Activation of pyruvate formate-lyase under anaerobic conditions by generation of an organic free radical, using S-adenosylmethionine and reduced flavodoxin as cosubstrates to produce 5'-deoxy-adenosine.</text>
</comment>
<evidence type="ECO:0000256" key="8">
    <source>
        <dbReference type="ARBA" id="ARBA00023004"/>
    </source>
</evidence>
<dbReference type="GO" id="GO:0043365">
    <property type="term" value="F:[formate-C-acetyltransferase]-activating enzyme activity"/>
    <property type="evidence" value="ECO:0007669"/>
    <property type="project" value="UniProtKB-UniRule"/>
</dbReference>
<evidence type="ECO:0000256" key="1">
    <source>
        <dbReference type="ARBA" id="ARBA00003141"/>
    </source>
</evidence>
<feature type="domain" description="Radical SAM core" evidence="11">
    <location>
        <begin position="58"/>
        <end position="280"/>
    </location>
</feature>
<dbReference type="InterPro" id="IPR058240">
    <property type="entry name" value="rSAM_sf"/>
</dbReference>
<keyword evidence="5 10" id="KW-0949">S-adenosyl-L-methionine</keyword>
<dbReference type="Pfam" id="PF04055">
    <property type="entry name" value="Radical_SAM"/>
    <property type="match status" value="1"/>
</dbReference>
<accession>A0A5J5JYG3</accession>
<dbReference type="Proteomes" id="UP000327011">
    <property type="component" value="Unassembled WGS sequence"/>
</dbReference>
<evidence type="ECO:0000313" key="13">
    <source>
        <dbReference type="Proteomes" id="UP000327011"/>
    </source>
</evidence>
<dbReference type="InterPro" id="IPR012838">
    <property type="entry name" value="PFL1_activating"/>
</dbReference>
<keyword evidence="8 10" id="KW-0408">Iron</keyword>
<dbReference type="AlphaFoldDB" id="A0A5J5JYG3"/>
<reference evidence="12 13" key="1">
    <citation type="submission" date="2019-09" db="EMBL/GenBank/DDBJ databases">
        <title>Screening of Novel Bioactive Compounds from Soil-Associated.</title>
        <authorList>
            <person name="Gong X."/>
        </authorList>
    </citation>
    <scope>NUCLEOTIDE SEQUENCE [LARGE SCALE GENOMIC DNA]</scope>
    <source>
        <strain evidence="12 13">Gxj-6</strain>
    </source>
</reference>
<evidence type="ECO:0000256" key="2">
    <source>
        <dbReference type="ARBA" id="ARBA00009777"/>
    </source>
</evidence>
<evidence type="ECO:0000256" key="10">
    <source>
        <dbReference type="RuleBase" id="RU362053"/>
    </source>
</evidence>
<evidence type="ECO:0000256" key="6">
    <source>
        <dbReference type="ARBA" id="ARBA00022723"/>
    </source>
</evidence>
<gene>
    <name evidence="12" type="primary">pflA</name>
    <name evidence="12" type="ORF">F5972_27395</name>
</gene>
<keyword evidence="12" id="KW-0670">Pyruvate</keyword>
<dbReference type="GO" id="GO:0016829">
    <property type="term" value="F:lyase activity"/>
    <property type="evidence" value="ECO:0007669"/>
    <property type="project" value="UniProtKB-KW"/>
</dbReference>
<keyword evidence="9 10" id="KW-0411">Iron-sulfur</keyword>
<comment type="caution">
    <text evidence="12">The sequence shown here is derived from an EMBL/GenBank/DDBJ whole genome shotgun (WGS) entry which is preliminary data.</text>
</comment>
<comment type="cofactor">
    <cofactor evidence="10">
        <name>[4Fe-4S] cluster</name>
        <dbReference type="ChEBI" id="CHEBI:49883"/>
    </cofactor>
    <text evidence="10">Binds 1 [4Fe-4S] cluster. The cluster is coordinated with 3 cysteines and an exchangeable S-adenosyl-L-methionine.</text>
</comment>
<organism evidence="12 13">
    <name type="scientific">Microbispora cellulosiformans</name>
    <dbReference type="NCBI Taxonomy" id="2614688"/>
    <lineage>
        <taxon>Bacteria</taxon>
        <taxon>Bacillati</taxon>
        <taxon>Actinomycetota</taxon>
        <taxon>Actinomycetes</taxon>
        <taxon>Streptosporangiales</taxon>
        <taxon>Streptosporangiaceae</taxon>
        <taxon>Microbispora</taxon>
    </lineage>
</organism>
<dbReference type="GO" id="GO:0051539">
    <property type="term" value="F:4 iron, 4 sulfur cluster binding"/>
    <property type="evidence" value="ECO:0007669"/>
    <property type="project" value="UniProtKB-UniRule"/>
</dbReference>
<comment type="subcellular location">
    <subcellularLocation>
        <location evidence="10">Cytoplasm</location>
    </subcellularLocation>
</comment>
<keyword evidence="6 10" id="KW-0479">Metal-binding</keyword>
<keyword evidence="7 10" id="KW-0560">Oxidoreductase</keyword>
<evidence type="ECO:0000256" key="9">
    <source>
        <dbReference type="ARBA" id="ARBA00023014"/>
    </source>
</evidence>
<evidence type="ECO:0000256" key="7">
    <source>
        <dbReference type="ARBA" id="ARBA00023002"/>
    </source>
</evidence>
<dbReference type="PANTHER" id="PTHR30352">
    <property type="entry name" value="PYRUVATE FORMATE-LYASE-ACTIVATING ENZYME"/>
    <property type="match status" value="1"/>
</dbReference>
<sequence>MRDSQLNEPIARLRQDSIARLRHESTARLRRDAAAELCQAEPAAGSGVIESWDLSVGVDGPGTRFVVFTCGCPLRCLYCHNPETWRMRDGRRVTVDEVMTEVDGYRRFISVAGGGVTVSGGEPLLQPRFTGELLRRCHESGLHTALDTSGFLGDRASDALLADTDLVLLDIKSYDPKGYRRLTGASLEPTLRFARRLADLGRPVWVRFVLVPGLTDEVENVDGLARFVATLGNVERVDVLPFHRMAAGKYARLGLTFPLADVRPPDRALLDRVHAQFAAHGVTSV</sequence>
<dbReference type="InterPro" id="IPR034457">
    <property type="entry name" value="Organic_radical-activating"/>
</dbReference>
<dbReference type="SFLD" id="SFLDG01067">
    <property type="entry name" value="SPASM/twitch_domain_containing"/>
    <property type="match status" value="1"/>
</dbReference>
<keyword evidence="4 10" id="KW-0004">4Fe-4S</keyword>
<dbReference type="GO" id="GO:0046872">
    <property type="term" value="F:metal ion binding"/>
    <property type="evidence" value="ECO:0007669"/>
    <property type="project" value="UniProtKB-UniRule"/>
</dbReference>
<dbReference type="GO" id="GO:0005737">
    <property type="term" value="C:cytoplasm"/>
    <property type="evidence" value="ECO:0007669"/>
    <property type="project" value="UniProtKB-SubCell"/>
</dbReference>
<dbReference type="InterPro" id="IPR013785">
    <property type="entry name" value="Aldolase_TIM"/>
</dbReference>
<evidence type="ECO:0000313" key="12">
    <source>
        <dbReference type="EMBL" id="KAA9375480.1"/>
    </source>
</evidence>
<name>A0A5J5JYG3_9ACTN</name>
<dbReference type="PROSITE" id="PS01087">
    <property type="entry name" value="RADICAL_ACTIVATING"/>
    <property type="match status" value="1"/>
</dbReference>
<comment type="catalytic activity">
    <reaction evidence="10">
        <text>glycyl-[formate C-acetyltransferase] + reduced [flavodoxin] + S-adenosyl-L-methionine = glycin-2-yl radical-[formate C-acetyltransferase] + semiquinone [flavodoxin] + 5'-deoxyadenosine + L-methionine + H(+)</text>
        <dbReference type="Rhea" id="RHEA:19225"/>
        <dbReference type="Rhea" id="RHEA-COMP:10622"/>
        <dbReference type="Rhea" id="RHEA-COMP:12190"/>
        <dbReference type="Rhea" id="RHEA-COMP:12191"/>
        <dbReference type="Rhea" id="RHEA-COMP:14480"/>
        <dbReference type="ChEBI" id="CHEBI:15378"/>
        <dbReference type="ChEBI" id="CHEBI:17319"/>
        <dbReference type="ChEBI" id="CHEBI:29947"/>
        <dbReference type="ChEBI" id="CHEBI:32722"/>
        <dbReference type="ChEBI" id="CHEBI:57618"/>
        <dbReference type="ChEBI" id="CHEBI:57844"/>
        <dbReference type="ChEBI" id="CHEBI:59789"/>
        <dbReference type="ChEBI" id="CHEBI:140311"/>
        <dbReference type="EC" id="1.97.1.4"/>
    </reaction>
</comment>
<dbReference type="PROSITE" id="PS51918">
    <property type="entry name" value="RADICAL_SAM"/>
    <property type="match status" value="1"/>
</dbReference>
<dbReference type="EMBL" id="VYTZ01000011">
    <property type="protein sequence ID" value="KAA9375480.1"/>
    <property type="molecule type" value="Genomic_DNA"/>
</dbReference>
<dbReference type="InterPro" id="IPR007197">
    <property type="entry name" value="rSAM"/>
</dbReference>